<protein>
    <recommendedName>
        <fullName evidence="4">RNase H type-1 domain-containing protein</fullName>
    </recommendedName>
</protein>
<accession>A0A7J8NZK8</accession>
<proteinExistence type="predicted"/>
<comment type="caution">
    <text evidence="2">The sequence shown here is derived from an EMBL/GenBank/DDBJ whole genome shotgun (WGS) entry which is preliminary data.</text>
</comment>
<feature type="region of interest" description="Disordered" evidence="1">
    <location>
        <begin position="110"/>
        <end position="129"/>
    </location>
</feature>
<gene>
    <name evidence="2" type="ORF">Gorai_024514</name>
</gene>
<sequence>MFSIWRPPENQYSQINFDVAYNPQQFRLASGLVARNSKGEVLVSQAILEKDIASLFAAKACAWSQAMRLGIQMGVGKIEIEASNKFPKHSVQIYLKSLKRGEEVYLVGSMPPYTEEPVGSGRQTENEPD</sequence>
<organism evidence="2 3">
    <name type="scientific">Gossypium raimondii</name>
    <name type="common">Peruvian cotton</name>
    <name type="synonym">Gossypium klotzschianum subsp. raimondii</name>
    <dbReference type="NCBI Taxonomy" id="29730"/>
    <lineage>
        <taxon>Eukaryota</taxon>
        <taxon>Viridiplantae</taxon>
        <taxon>Streptophyta</taxon>
        <taxon>Embryophyta</taxon>
        <taxon>Tracheophyta</taxon>
        <taxon>Spermatophyta</taxon>
        <taxon>Magnoliopsida</taxon>
        <taxon>eudicotyledons</taxon>
        <taxon>Gunneridae</taxon>
        <taxon>Pentapetalae</taxon>
        <taxon>rosids</taxon>
        <taxon>malvids</taxon>
        <taxon>Malvales</taxon>
        <taxon>Malvaceae</taxon>
        <taxon>Malvoideae</taxon>
        <taxon>Gossypium</taxon>
    </lineage>
</organism>
<evidence type="ECO:0000256" key="1">
    <source>
        <dbReference type="SAM" id="MobiDB-lite"/>
    </source>
</evidence>
<evidence type="ECO:0000313" key="3">
    <source>
        <dbReference type="Proteomes" id="UP000593578"/>
    </source>
</evidence>
<dbReference type="EMBL" id="JABEZZ010000003">
    <property type="protein sequence ID" value="MBA0582363.1"/>
    <property type="molecule type" value="Genomic_DNA"/>
</dbReference>
<evidence type="ECO:0008006" key="4">
    <source>
        <dbReference type="Google" id="ProtNLM"/>
    </source>
</evidence>
<reference evidence="2 3" key="1">
    <citation type="journal article" date="2019" name="Genome Biol. Evol.">
        <title>Insights into the evolution of the New World diploid cottons (Gossypium, subgenus Houzingenia) based on genome sequencing.</title>
        <authorList>
            <person name="Grover C.E."/>
            <person name="Arick M.A. 2nd"/>
            <person name="Thrash A."/>
            <person name="Conover J.L."/>
            <person name="Sanders W.S."/>
            <person name="Peterson D.G."/>
            <person name="Frelichowski J.E."/>
            <person name="Scheffler J.A."/>
            <person name="Scheffler B.E."/>
            <person name="Wendel J.F."/>
        </authorList>
    </citation>
    <scope>NUCLEOTIDE SEQUENCE [LARGE SCALE GENOMIC DNA]</scope>
    <source>
        <strain evidence="2">8</strain>
        <tissue evidence="2">Leaf</tissue>
    </source>
</reference>
<dbReference type="AlphaFoldDB" id="A0A7J8NZK8"/>
<evidence type="ECO:0000313" key="2">
    <source>
        <dbReference type="EMBL" id="MBA0582363.1"/>
    </source>
</evidence>
<dbReference type="Proteomes" id="UP000593578">
    <property type="component" value="Unassembled WGS sequence"/>
</dbReference>
<name>A0A7J8NZK8_GOSRA</name>